<protein>
    <submittedName>
        <fullName evidence="1">Uncharacterized protein</fullName>
    </submittedName>
</protein>
<sequence>MEKKKFEDYKELELRTLHGRKVILKVLGLEAKTLFGGAWVEGVGDTDAAGYATVLMPDGRTLMESGLFEGCDIDPEETYFVIEATHPMRGRIVFDKASSDALRDFNHARNQAALAVREAKYAAEEAAVEAVIPGYLQLRDARRLWSKYHADFAAAMESEDMDGVNMPTMPKVDMDELRLKYPRAAVYMRAIDCENGSHFMLAKAGKKAKELLLSGGSLDEATAILDNWTNEINMWN</sequence>
<evidence type="ECO:0000313" key="2">
    <source>
        <dbReference type="Proteomes" id="UP000254572"/>
    </source>
</evidence>
<proteinExistence type="predicted"/>
<keyword evidence="2" id="KW-1185">Reference proteome</keyword>
<gene>
    <name evidence="1" type="ORF">NCTC13294_01342</name>
</gene>
<dbReference type="AlphaFoldDB" id="A0A381E893"/>
<dbReference type="EMBL" id="UFUW01000001">
    <property type="protein sequence ID" value="SUX22797.1"/>
    <property type="molecule type" value="Genomic_DNA"/>
</dbReference>
<reference evidence="1 2" key="1">
    <citation type="submission" date="2018-06" db="EMBL/GenBank/DDBJ databases">
        <authorList>
            <consortium name="Pathogen Informatics"/>
            <person name="Doyle S."/>
        </authorList>
    </citation>
    <scope>NUCLEOTIDE SEQUENCE [LARGE SCALE GENOMIC DNA]</scope>
    <source>
        <strain evidence="1 2">NCTC13294</strain>
    </source>
</reference>
<name>A0A381E893_9GAMM</name>
<organism evidence="1 2">
    <name type="scientific">Cardiobacterium valvarum</name>
    <dbReference type="NCBI Taxonomy" id="194702"/>
    <lineage>
        <taxon>Bacteria</taxon>
        <taxon>Pseudomonadati</taxon>
        <taxon>Pseudomonadota</taxon>
        <taxon>Gammaproteobacteria</taxon>
        <taxon>Cardiobacteriales</taxon>
        <taxon>Cardiobacteriaceae</taxon>
        <taxon>Cardiobacterium</taxon>
    </lineage>
</organism>
<dbReference type="Proteomes" id="UP000254572">
    <property type="component" value="Unassembled WGS sequence"/>
</dbReference>
<accession>A0A381E893</accession>
<evidence type="ECO:0000313" key="1">
    <source>
        <dbReference type="EMBL" id="SUX22797.1"/>
    </source>
</evidence>
<dbReference type="RefSeq" id="WP_218565557.1">
    <property type="nucleotide sequence ID" value="NZ_JBHLZC010000005.1"/>
</dbReference>